<dbReference type="Proteomes" id="UP000323502">
    <property type="component" value="Unassembled WGS sequence"/>
</dbReference>
<evidence type="ECO:0000313" key="3">
    <source>
        <dbReference type="Proteomes" id="UP000323502"/>
    </source>
</evidence>
<protein>
    <submittedName>
        <fullName evidence="2">Uncharacterized protein</fullName>
    </submittedName>
</protein>
<dbReference type="EMBL" id="WSUT01000005">
    <property type="protein sequence ID" value="MWC42588.1"/>
    <property type="molecule type" value="Genomic_DNA"/>
</dbReference>
<evidence type="ECO:0000313" key="1">
    <source>
        <dbReference type="EMBL" id="MWC42588.1"/>
    </source>
</evidence>
<reference evidence="1 4" key="2">
    <citation type="submission" date="2019-12" db="EMBL/GenBank/DDBJ databases">
        <authorList>
            <person name="Zheng J."/>
        </authorList>
    </citation>
    <scope>NUCLEOTIDE SEQUENCE [LARGE SCALE GENOMIC DNA]</scope>
    <source>
        <strain evidence="1 4">DSM 27347</strain>
    </source>
</reference>
<name>A0A1G7FWD0_9SPHN</name>
<evidence type="ECO:0000313" key="2">
    <source>
        <dbReference type="EMBL" id="SDE80194.1"/>
    </source>
</evidence>
<organism evidence="2 3">
    <name type="scientific">Sphingomonas carotinifaciens</name>
    <dbReference type="NCBI Taxonomy" id="1166323"/>
    <lineage>
        <taxon>Bacteria</taxon>
        <taxon>Pseudomonadati</taxon>
        <taxon>Pseudomonadota</taxon>
        <taxon>Alphaproteobacteria</taxon>
        <taxon>Sphingomonadales</taxon>
        <taxon>Sphingomonadaceae</taxon>
        <taxon>Sphingomonas</taxon>
    </lineage>
</organism>
<reference evidence="2 3" key="1">
    <citation type="submission" date="2016-10" db="EMBL/GenBank/DDBJ databases">
        <authorList>
            <person name="Varghese N."/>
            <person name="Submissions S."/>
        </authorList>
    </citation>
    <scope>NUCLEOTIDE SEQUENCE [LARGE SCALE GENOMIC DNA]</scope>
    <source>
        <strain evidence="2 3">S7-754</strain>
    </source>
</reference>
<dbReference type="AlphaFoldDB" id="A0A1G7FWD0"/>
<dbReference type="Proteomes" id="UP000436801">
    <property type="component" value="Unassembled WGS sequence"/>
</dbReference>
<dbReference type="EMBL" id="FNBI01000001">
    <property type="protein sequence ID" value="SDE80194.1"/>
    <property type="molecule type" value="Genomic_DNA"/>
</dbReference>
<accession>A0A1G7FWD0</accession>
<proteinExistence type="predicted"/>
<gene>
    <name evidence="1" type="ORF">GQR91_02805</name>
    <name evidence="2" type="ORF">SAMN05216557_101583</name>
</gene>
<sequence>MTQDDDAILQAHTVAATRLLLGKHKMRHGVVVTGGKELDFEGRTEMAHAVLRSNLDMVALEFGTTANGQFGRTGITIYLPRDGFCRVYANCNLWLSKAGNRAVILPQPKSRGHFRLSPRELIHIDGKPTDDTADGVQRADAWLMRRMGTKFAEPANANFINLREVA</sequence>
<dbReference type="OrthoDB" id="7556040at2"/>
<evidence type="ECO:0000313" key="4">
    <source>
        <dbReference type="Proteomes" id="UP000436801"/>
    </source>
</evidence>
<dbReference type="RefSeq" id="WP_149681076.1">
    <property type="nucleotide sequence ID" value="NZ_FNBI01000001.1"/>
</dbReference>
<keyword evidence="3" id="KW-1185">Reference proteome</keyword>